<evidence type="ECO:0000256" key="1">
    <source>
        <dbReference type="ARBA" id="ARBA00093462"/>
    </source>
</evidence>
<dbReference type="NCBIfam" id="TIGR01446">
    <property type="entry name" value="DnaD_dom"/>
    <property type="match status" value="1"/>
</dbReference>
<proteinExistence type="inferred from homology"/>
<gene>
    <name evidence="4" type="ORF">SAMN05421790_101328</name>
</gene>
<dbReference type="InterPro" id="IPR036388">
    <property type="entry name" value="WH-like_DNA-bd_sf"/>
</dbReference>
<dbReference type="Gene3D" id="1.10.10.10">
    <property type="entry name" value="Winged helix-like DNA-binding domain superfamily/Winged helix DNA-binding domain"/>
    <property type="match status" value="1"/>
</dbReference>
<evidence type="ECO:0000313" key="5">
    <source>
        <dbReference type="Proteomes" id="UP000186795"/>
    </source>
</evidence>
<evidence type="ECO:0000259" key="3">
    <source>
        <dbReference type="Pfam" id="PF21984"/>
    </source>
</evidence>
<dbReference type="InterPro" id="IPR053162">
    <property type="entry name" value="DnaD"/>
</dbReference>
<dbReference type="InterPro" id="IPR053843">
    <property type="entry name" value="DnaD_N"/>
</dbReference>
<comment type="similarity">
    <text evidence="1">Belongs to the DnaB/DnaD family.</text>
</comment>
<sequence>MDRKISPHSALVDVLQQGSISFPVLLFTEYKRLGLNEGQVMLLLHILLFNEKEGITFPTVSQLEERMSVKGDRIVQWLQVLVRKGFLSIEETVDDGGLRSEQYSSAPLLQQLAASYLDRESIQPDDTVEEAYDNLFQLFEREFGRPLSPMECETLTQWLDEDGHPESLIVAALREAVFCGKLSCRYIDRILLEWQRNGIQTPEEAVEYSRKFRQSGILYQSDPTRREGEKAEEFSLYNWVKQGS</sequence>
<dbReference type="Gene3D" id="1.10.10.630">
    <property type="entry name" value="DnaD domain-like"/>
    <property type="match status" value="1"/>
</dbReference>
<dbReference type="InterPro" id="IPR036390">
    <property type="entry name" value="WH_DNA-bd_sf"/>
</dbReference>
<evidence type="ECO:0000259" key="2">
    <source>
        <dbReference type="Pfam" id="PF07261"/>
    </source>
</evidence>
<dbReference type="Pfam" id="PF21984">
    <property type="entry name" value="DnaD_N"/>
    <property type="match status" value="1"/>
</dbReference>
<dbReference type="AlphaFoldDB" id="A0A1N7IT29"/>
<dbReference type="PANTHER" id="PTHR37293">
    <property type="entry name" value="PHAGE REPLICATION PROTEIN-RELATED"/>
    <property type="match status" value="1"/>
</dbReference>
<dbReference type="SUPFAM" id="SSF46785">
    <property type="entry name" value="Winged helix' DNA-binding domain"/>
    <property type="match status" value="1"/>
</dbReference>
<evidence type="ECO:0000313" key="4">
    <source>
        <dbReference type="EMBL" id="SIS40166.1"/>
    </source>
</evidence>
<dbReference type="InterPro" id="IPR034829">
    <property type="entry name" value="DnaD-like_sf"/>
</dbReference>
<accession>A0A1N7IT29</accession>
<dbReference type="PANTHER" id="PTHR37293:SF6">
    <property type="entry name" value="DNA REPLICATION PROTEIN DNAD"/>
    <property type="match status" value="1"/>
</dbReference>
<organism evidence="4 5">
    <name type="scientific">Kroppenstedtia eburnea</name>
    <dbReference type="NCBI Taxonomy" id="714067"/>
    <lineage>
        <taxon>Bacteria</taxon>
        <taxon>Bacillati</taxon>
        <taxon>Bacillota</taxon>
        <taxon>Bacilli</taxon>
        <taxon>Bacillales</taxon>
        <taxon>Thermoactinomycetaceae</taxon>
        <taxon>Kroppenstedtia</taxon>
    </lineage>
</organism>
<reference evidence="5" key="1">
    <citation type="submission" date="2017-01" db="EMBL/GenBank/DDBJ databases">
        <authorList>
            <person name="Varghese N."/>
            <person name="Submissions S."/>
        </authorList>
    </citation>
    <scope>NUCLEOTIDE SEQUENCE [LARGE SCALE GENOMIC DNA]</scope>
    <source>
        <strain evidence="5">DSM 45196</strain>
    </source>
</reference>
<dbReference type="Proteomes" id="UP000186795">
    <property type="component" value="Unassembled WGS sequence"/>
</dbReference>
<feature type="domain" description="DnaB/C C-terminal" evidence="2">
    <location>
        <begin position="136"/>
        <end position="208"/>
    </location>
</feature>
<keyword evidence="5" id="KW-1185">Reference proteome</keyword>
<feature type="domain" description="DnaD N-terminal" evidence="3">
    <location>
        <begin position="23"/>
        <end position="120"/>
    </location>
</feature>
<dbReference type="RefSeq" id="WP_009708681.1">
    <property type="nucleotide sequence ID" value="NZ_CP048103.1"/>
</dbReference>
<dbReference type="OrthoDB" id="9770238at2"/>
<protein>
    <submittedName>
        <fullName evidence="4">DNA replication protein DnaD</fullName>
    </submittedName>
</protein>
<dbReference type="Pfam" id="PF07261">
    <property type="entry name" value="DnaB_2"/>
    <property type="match status" value="1"/>
</dbReference>
<name>A0A1N7IT29_9BACL</name>
<dbReference type="SUPFAM" id="SSF158499">
    <property type="entry name" value="DnaD domain-like"/>
    <property type="match status" value="1"/>
</dbReference>
<dbReference type="EMBL" id="FTOD01000001">
    <property type="protein sequence ID" value="SIS40166.1"/>
    <property type="molecule type" value="Genomic_DNA"/>
</dbReference>
<dbReference type="InterPro" id="IPR006343">
    <property type="entry name" value="DnaB/C_C"/>
</dbReference>